<keyword evidence="2" id="KW-0812">Transmembrane</keyword>
<evidence type="ECO:0000256" key="3">
    <source>
        <dbReference type="SAM" id="SignalP"/>
    </source>
</evidence>
<keyword evidence="3" id="KW-0732">Signal</keyword>
<keyword evidence="5" id="KW-1185">Reference proteome</keyword>
<evidence type="ECO:0000313" key="5">
    <source>
        <dbReference type="Proteomes" id="UP000199223"/>
    </source>
</evidence>
<keyword evidence="1" id="KW-0802">TPR repeat</keyword>
<dbReference type="Proteomes" id="UP000199223">
    <property type="component" value="Unassembled WGS sequence"/>
</dbReference>
<dbReference type="STRING" id="856736.SAMN04488058_11737"/>
<keyword evidence="2" id="KW-0472">Membrane</keyword>
<reference evidence="5" key="1">
    <citation type="submission" date="2016-10" db="EMBL/GenBank/DDBJ databases">
        <authorList>
            <person name="Varghese N."/>
            <person name="Submissions S."/>
        </authorList>
    </citation>
    <scope>NUCLEOTIDE SEQUENCE [LARGE SCALE GENOMIC DNA]</scope>
    <source>
        <strain evidence="5">CGMCC 1.10218</strain>
    </source>
</reference>
<sequence>MRLALAFGVLGLTSLAGADARLDGRTLRYEAGEGGWARTFAANLGPLTGPVSLGEQTYLGVGPVVYAFSPAGEVLGRADLPGAVTSLDSGGGSVRVGVSGPGYVERFTLDAPSGDTLPVRERVVFPPDPEVTGWLARFADGVDPGALTQAGRDFPLNPFIALRGAERAGRAGNDYEALSSVRRALGATLAFPAWTQLAARLDAAGFPAAANLALDRARRDAAARGLDPALPVSRAALFAYGNPSGYVGTLLDQNRLARAEVWMNFLRELYPRFEGGDALYRRYAEVLEAQGRAGEAEEWRQFARTLRAGSLYNLGPDDTRTLRDAARLTALALALALLAAFLTLTARAWKAQGEDLRPLGGRWRSWRRPPERLRLSALSYASFAERLVLALLAGGLLTALGGWQWANETGRGLQAPALNLGTYGGGWSAARLGELGLRPGPATSLITGLAAQLDGRSSDARVLYQRAGQDACALNNLGIIAQDAGDPAQARSFYRRALTLQPDLTAAAYNLGLNPGTAGPTFQKTYRAGQPRLCYPDRRALARAVGGDLGSVLRRTLTDPLGFLADRRPATRLDAVILAGLVGFALLVLTLLVPRAASSERLGRPAGFRLLALLLPGSGLLGNAWGGVLLLVWAGAACTLLGLSGPLRFPFLLPVGDEAAALRGGLWALLLGTYALNVLALLLIEAARARRRRAEHAE</sequence>
<dbReference type="InterPro" id="IPR011990">
    <property type="entry name" value="TPR-like_helical_dom_sf"/>
</dbReference>
<evidence type="ECO:0000313" key="4">
    <source>
        <dbReference type="EMBL" id="SEJ75204.1"/>
    </source>
</evidence>
<name>A0A1H7BE44_9DEIO</name>
<evidence type="ECO:0000256" key="1">
    <source>
        <dbReference type="PROSITE-ProRule" id="PRU00339"/>
    </source>
</evidence>
<protein>
    <submittedName>
        <fullName evidence="4">Uncharacterized protein</fullName>
    </submittedName>
</protein>
<feature type="transmembrane region" description="Helical" evidence="2">
    <location>
        <begin position="613"/>
        <end position="644"/>
    </location>
</feature>
<dbReference type="Gene3D" id="1.25.40.10">
    <property type="entry name" value="Tetratricopeptide repeat domain"/>
    <property type="match status" value="1"/>
</dbReference>
<dbReference type="PROSITE" id="PS50005">
    <property type="entry name" value="TPR"/>
    <property type="match status" value="1"/>
</dbReference>
<feature type="transmembrane region" description="Helical" evidence="2">
    <location>
        <begin position="664"/>
        <end position="684"/>
    </location>
</feature>
<dbReference type="SMART" id="SM00028">
    <property type="entry name" value="TPR"/>
    <property type="match status" value="1"/>
</dbReference>
<feature type="signal peptide" evidence="3">
    <location>
        <begin position="1"/>
        <end position="18"/>
    </location>
</feature>
<feature type="transmembrane region" description="Helical" evidence="2">
    <location>
        <begin position="575"/>
        <end position="593"/>
    </location>
</feature>
<keyword evidence="2" id="KW-1133">Transmembrane helix</keyword>
<feature type="repeat" description="TPR" evidence="1">
    <location>
        <begin position="471"/>
        <end position="504"/>
    </location>
</feature>
<evidence type="ECO:0000256" key="2">
    <source>
        <dbReference type="SAM" id="Phobius"/>
    </source>
</evidence>
<dbReference type="AlphaFoldDB" id="A0A1H7BE44"/>
<accession>A0A1H7BE44</accession>
<dbReference type="SUPFAM" id="SSF48452">
    <property type="entry name" value="TPR-like"/>
    <property type="match status" value="1"/>
</dbReference>
<gene>
    <name evidence="4" type="ORF">SAMN04488058_11737</name>
</gene>
<organism evidence="4 5">
    <name type="scientific">Deinococcus reticulitermitis</name>
    <dbReference type="NCBI Taxonomy" id="856736"/>
    <lineage>
        <taxon>Bacteria</taxon>
        <taxon>Thermotogati</taxon>
        <taxon>Deinococcota</taxon>
        <taxon>Deinococci</taxon>
        <taxon>Deinococcales</taxon>
        <taxon>Deinococcaceae</taxon>
        <taxon>Deinococcus</taxon>
    </lineage>
</organism>
<proteinExistence type="predicted"/>
<dbReference type="EMBL" id="FNZA01000017">
    <property type="protein sequence ID" value="SEJ75204.1"/>
    <property type="molecule type" value="Genomic_DNA"/>
</dbReference>
<dbReference type="InterPro" id="IPR019734">
    <property type="entry name" value="TPR_rpt"/>
</dbReference>
<feature type="chain" id="PRO_5011771678" evidence="3">
    <location>
        <begin position="19"/>
        <end position="698"/>
    </location>
</feature>